<dbReference type="GO" id="GO:0005525">
    <property type="term" value="F:GTP binding"/>
    <property type="evidence" value="ECO:0007669"/>
    <property type="project" value="UniProtKB-KW"/>
</dbReference>
<dbReference type="PANTHER" id="PTHR21231">
    <property type="entry name" value="XPA-BINDING PROTEIN 1-RELATED"/>
    <property type="match status" value="1"/>
</dbReference>
<dbReference type="Pfam" id="PF03029">
    <property type="entry name" value="ATP_bind_1"/>
    <property type="match status" value="1"/>
</dbReference>
<evidence type="ECO:0000256" key="2">
    <source>
        <dbReference type="ARBA" id="ARBA00022741"/>
    </source>
</evidence>
<evidence type="ECO:0000256" key="4">
    <source>
        <dbReference type="ARBA" id="ARBA00023134"/>
    </source>
</evidence>
<accession>A0A364ND68</accession>
<feature type="compositionally biased region" description="Acidic residues" evidence="6">
    <location>
        <begin position="877"/>
        <end position="888"/>
    </location>
</feature>
<keyword evidence="2" id="KW-0547">Nucleotide-binding</keyword>
<organism evidence="7 8">
    <name type="scientific">Stemphylium lycopersici</name>
    <name type="common">Tomato gray leaf spot disease fungus</name>
    <name type="synonym">Thyrospora lycopersici</name>
    <dbReference type="NCBI Taxonomy" id="183478"/>
    <lineage>
        <taxon>Eukaryota</taxon>
        <taxon>Fungi</taxon>
        <taxon>Dikarya</taxon>
        <taxon>Ascomycota</taxon>
        <taxon>Pezizomycotina</taxon>
        <taxon>Dothideomycetes</taxon>
        <taxon>Pleosporomycetidae</taxon>
        <taxon>Pleosporales</taxon>
        <taxon>Pleosporineae</taxon>
        <taxon>Pleosporaceae</taxon>
        <taxon>Stemphylium</taxon>
    </lineage>
</organism>
<dbReference type="AlphaFoldDB" id="A0A364ND68"/>
<dbReference type="Pfam" id="PF03357">
    <property type="entry name" value="Snf7"/>
    <property type="match status" value="1"/>
</dbReference>
<dbReference type="GO" id="GO:0007034">
    <property type="term" value="P:vacuolar transport"/>
    <property type="evidence" value="ECO:0007669"/>
    <property type="project" value="InterPro"/>
</dbReference>
<sequence length="919" mass="103084">MPFAQLVIGPPGSGKSTYCDGMQQFMGAIERKCSVVNLDPANDHTSYQPALDVRDLVTIDEIMEQETLGPNGGVLFALEELEHNFDWLEEGLKELGDDYVLFDCPGQVELFTHHGSLRNIFFRLQKLGYRLVVVHLTDSIILSRPSLYVSSLLLALRSMLQMDLPHLNVLTKIDNLRNYPNLPFNLDYYTEVQDLHYLLPHLNREQTSGIPGPTTAGANKDLDDDDDEPTSKFSALNKAIVELVEDFALVGFETLAVEDKKSMMTLLRAVDRAGGFAMGGIEGANDTVWQMAMRENGATMDARDVQERWLDRRDELDEEERKAWEDETKEMRDPPPQPATQAPAKAPAKAENGDSDEDMDDLEEMRQFMEKNKDSGINIVKKPPDAHMLKRKPSCDLNGPHVSIFSDDPTLGRHKRKRALFRSKHNKPRWTPEAEREMSELLDFVLQHEEAFKNQYRLASLYADFRQQLDINPEGYHANIAAWTKALTDAARAGVIPMQGTTHDLLNIRAADELARALQHPQHGKPTCLPAVFHEAVQKREMIPLKDFLSAKESIYKTSWIPSPWKVLQWSLRQVGVLGQPQAPAKMEVGSFVVLKNVEVAADEILKKMKEHTSTADRVLSRTDFLRRFSTALNPSAPLTTNDLNILLAFLARDKQAISYNAQIIKFKPEHEDVPQPVTEEDAAIANLRDTLANISAQLPPLMEKIAAADAAAREAVAAKQMVRAKAALRSKKLAESALAQRSDVALQLEQVYTDLQQAADQVEIVEAMRAGAAALKGLNEKVGGTEGVQGVVDAVNEQMATTEEITNIINETSQPLDEDEIDDEFEALEKADREQREKQEAEKTALRLAELEDAERKRKEKAAMDEKEKSERAAAEESEDEKAEEQVNEASQSMARMSFQQPDDEMEDTEKDRAPVYA</sequence>
<comment type="caution">
    <text evidence="7">The sequence shown here is derived from an EMBL/GenBank/DDBJ whole genome shotgun (WGS) entry which is preliminary data.</text>
</comment>
<evidence type="ECO:0000256" key="3">
    <source>
        <dbReference type="ARBA" id="ARBA00022801"/>
    </source>
</evidence>
<dbReference type="InterPro" id="IPR030231">
    <property type="entry name" value="Gpn2"/>
</dbReference>
<feature type="region of interest" description="Disordered" evidence="6">
    <location>
        <begin position="206"/>
        <end position="230"/>
    </location>
</feature>
<dbReference type="PANTHER" id="PTHR21231:SF3">
    <property type="entry name" value="GPN-LOOP GTPASE 2"/>
    <property type="match status" value="1"/>
</dbReference>
<feature type="region of interest" description="Disordered" evidence="6">
    <location>
        <begin position="314"/>
        <end position="358"/>
    </location>
</feature>
<feature type="compositionally biased region" description="Basic and acidic residues" evidence="6">
    <location>
        <begin position="855"/>
        <end position="876"/>
    </location>
</feature>
<keyword evidence="3" id="KW-0378">Hydrolase</keyword>
<dbReference type="Pfam" id="PF25880">
    <property type="entry name" value="WHD_CHMP7_1st"/>
    <property type="match status" value="1"/>
</dbReference>
<evidence type="ECO:0000256" key="1">
    <source>
        <dbReference type="ARBA" id="ARBA00005290"/>
    </source>
</evidence>
<dbReference type="InterPro" id="IPR005024">
    <property type="entry name" value="Snf7_fam"/>
</dbReference>
<dbReference type="OrthoDB" id="10250120at2759"/>
<feature type="compositionally biased region" description="Basic and acidic residues" evidence="6">
    <location>
        <begin position="314"/>
        <end position="333"/>
    </location>
</feature>
<evidence type="ECO:0000256" key="5">
    <source>
        <dbReference type="ARBA" id="ARBA00080015"/>
    </source>
</evidence>
<dbReference type="CDD" id="cd17871">
    <property type="entry name" value="GPN2"/>
    <property type="match status" value="1"/>
</dbReference>
<dbReference type="EMBL" id="QGDH01000014">
    <property type="protein sequence ID" value="RAR15200.1"/>
    <property type="molecule type" value="Genomic_DNA"/>
</dbReference>
<keyword evidence="4" id="KW-0342">GTP-binding</keyword>
<gene>
    <name evidence="7" type="ORF">DDE83_001437</name>
</gene>
<dbReference type="FunFam" id="3.40.50.300:FF:000338">
    <property type="entry name" value="GPN-loop GTPase 2"/>
    <property type="match status" value="1"/>
</dbReference>
<comment type="similarity">
    <text evidence="1">Belongs to the GPN-loop GTPase family.</text>
</comment>
<reference evidence="8" key="1">
    <citation type="submission" date="2018-05" db="EMBL/GenBank/DDBJ databases">
        <title>Draft genome sequence of Stemphylium lycopersici strain CIDEFI 213.</title>
        <authorList>
            <person name="Medina R."/>
            <person name="Franco M.E.E."/>
            <person name="Lucentini C.G."/>
            <person name="Saparrat M.C.N."/>
            <person name="Balatti P.A."/>
        </authorList>
    </citation>
    <scope>NUCLEOTIDE SEQUENCE [LARGE SCALE GENOMIC DNA]</scope>
    <source>
        <strain evidence="8">CIDEFI 213</strain>
    </source>
</reference>
<evidence type="ECO:0000313" key="8">
    <source>
        <dbReference type="Proteomes" id="UP000249619"/>
    </source>
</evidence>
<dbReference type="InterPro" id="IPR027417">
    <property type="entry name" value="P-loop_NTPase"/>
</dbReference>
<protein>
    <recommendedName>
        <fullName evidence="5">ATP-binding domain 1 family member B homolog</fullName>
    </recommendedName>
</protein>
<dbReference type="STRING" id="183478.A0A364ND68"/>
<proteinExistence type="inferred from homology"/>
<dbReference type="Gene3D" id="3.40.50.300">
    <property type="entry name" value="P-loop containing nucleotide triphosphate hydrolases"/>
    <property type="match status" value="1"/>
</dbReference>
<keyword evidence="8" id="KW-1185">Reference proteome</keyword>
<dbReference type="InterPro" id="IPR004130">
    <property type="entry name" value="Gpn"/>
</dbReference>
<dbReference type="GO" id="GO:0005737">
    <property type="term" value="C:cytoplasm"/>
    <property type="evidence" value="ECO:0007669"/>
    <property type="project" value="TreeGrafter"/>
</dbReference>
<feature type="compositionally biased region" description="Polar residues" evidence="6">
    <location>
        <begin position="889"/>
        <end position="902"/>
    </location>
</feature>
<feature type="region of interest" description="Disordered" evidence="6">
    <location>
        <begin position="832"/>
        <end position="919"/>
    </location>
</feature>
<feature type="compositionally biased region" description="Basic and acidic residues" evidence="6">
    <location>
        <begin position="832"/>
        <end position="846"/>
    </location>
</feature>
<dbReference type="Gene3D" id="6.10.140.1230">
    <property type="match status" value="1"/>
</dbReference>
<evidence type="ECO:0000256" key="6">
    <source>
        <dbReference type="SAM" id="MobiDB-lite"/>
    </source>
</evidence>
<dbReference type="SUPFAM" id="SSF52540">
    <property type="entry name" value="P-loop containing nucleoside triphosphate hydrolases"/>
    <property type="match status" value="1"/>
</dbReference>
<feature type="compositionally biased region" description="Low complexity" evidence="6">
    <location>
        <begin position="339"/>
        <end position="350"/>
    </location>
</feature>
<evidence type="ECO:0000313" key="7">
    <source>
        <dbReference type="EMBL" id="RAR15200.1"/>
    </source>
</evidence>
<name>A0A364ND68_STELY</name>
<dbReference type="Proteomes" id="UP000249619">
    <property type="component" value="Unassembled WGS sequence"/>
</dbReference>
<dbReference type="GO" id="GO:0003924">
    <property type="term" value="F:GTPase activity"/>
    <property type="evidence" value="ECO:0007669"/>
    <property type="project" value="TreeGrafter"/>
</dbReference>